<keyword evidence="2" id="KW-0472">Membrane</keyword>
<proteinExistence type="predicted"/>
<dbReference type="AlphaFoldDB" id="A0A9K3L5K4"/>
<dbReference type="GO" id="GO:0000287">
    <property type="term" value="F:magnesium ion binding"/>
    <property type="evidence" value="ECO:0007669"/>
    <property type="project" value="TreeGrafter"/>
</dbReference>
<keyword evidence="2" id="KW-0812">Transmembrane</keyword>
<accession>A0A9K3L5K4</accession>
<comment type="caution">
    <text evidence="3">The sequence shown here is derived from an EMBL/GenBank/DDBJ whole genome shotgun (WGS) entry which is preliminary data.</text>
</comment>
<dbReference type="GO" id="GO:0005829">
    <property type="term" value="C:cytosol"/>
    <property type="evidence" value="ECO:0007669"/>
    <property type="project" value="TreeGrafter"/>
</dbReference>
<feature type="compositionally biased region" description="Polar residues" evidence="1">
    <location>
        <begin position="119"/>
        <end position="135"/>
    </location>
</feature>
<evidence type="ECO:0000313" key="4">
    <source>
        <dbReference type="Proteomes" id="UP000693970"/>
    </source>
</evidence>
<dbReference type="Proteomes" id="UP000693970">
    <property type="component" value="Unassembled WGS sequence"/>
</dbReference>
<sequence>MIRKFPLSMLGSTYLLFLFAICSNTFLILEAFLTCNGPALKKLRLQQRSSASFVFPDDDGDNSIDDYPPEWESSQLPTPRTKGAPNKLDLYGEDELADLLQLHQQLYPRTGKSTDRSSESSAQQPLNPLDQSGGNSFLGIHDMVMETIQELEVVKKVQEKEKESLVDDDMSLLSSITDADAAPLPTWLPSDIVEKMKGIRAIASDVDGTITGSDQSVHPKTQSAIQRAVEASYSPIHQLKTFFPATGKSKAGAMASLPSDLASLLSQGPGVYIQGLYCVNGDKIVFEKKLSITAVAAAEKLVAELGTSVIAYDGDSLYTNDLTDTVRELHEIWNEPLSKEISVLADYPGSFHKLLICDKDLDKLNSVRTSLEQLAKEYDCVVTQAIPTMLELLPSGCSKAFGVIKLCEDLGIDPATELLAVGDAENDVEMLEMAAIGCAVENANHLAKDAADVILPLTSTDGGAGLAFEVIGGL</sequence>
<dbReference type="Pfam" id="PF08282">
    <property type="entry name" value="Hydrolase_3"/>
    <property type="match status" value="1"/>
</dbReference>
<keyword evidence="2" id="KW-1133">Transmembrane helix</keyword>
<reference evidence="3" key="1">
    <citation type="journal article" date="2021" name="Sci. Rep.">
        <title>Diploid genomic architecture of Nitzschia inconspicua, an elite biomass production diatom.</title>
        <authorList>
            <person name="Oliver A."/>
            <person name="Podell S."/>
            <person name="Pinowska A."/>
            <person name="Traller J.C."/>
            <person name="Smith S.R."/>
            <person name="McClure R."/>
            <person name="Beliaev A."/>
            <person name="Bohutskyi P."/>
            <person name="Hill E.A."/>
            <person name="Rabines A."/>
            <person name="Zheng H."/>
            <person name="Allen L.Z."/>
            <person name="Kuo A."/>
            <person name="Grigoriev I.V."/>
            <person name="Allen A.E."/>
            <person name="Hazlebeck D."/>
            <person name="Allen E.E."/>
        </authorList>
    </citation>
    <scope>NUCLEOTIDE SEQUENCE</scope>
    <source>
        <strain evidence="3">Hildebrandi</strain>
    </source>
</reference>
<evidence type="ECO:0000313" key="3">
    <source>
        <dbReference type="EMBL" id="KAG7356105.1"/>
    </source>
</evidence>
<dbReference type="PANTHER" id="PTHR10000:SF8">
    <property type="entry name" value="HAD SUPERFAMILY HYDROLASE-LIKE, TYPE 3"/>
    <property type="match status" value="1"/>
</dbReference>
<evidence type="ECO:0000256" key="2">
    <source>
        <dbReference type="SAM" id="Phobius"/>
    </source>
</evidence>
<keyword evidence="4" id="KW-1185">Reference proteome</keyword>
<feature type="compositionally biased region" description="Acidic residues" evidence="1">
    <location>
        <begin position="56"/>
        <end position="69"/>
    </location>
</feature>
<dbReference type="EMBL" id="JAGRRH010000015">
    <property type="protein sequence ID" value="KAG7356105.1"/>
    <property type="molecule type" value="Genomic_DNA"/>
</dbReference>
<feature type="region of interest" description="Disordered" evidence="1">
    <location>
        <begin position="54"/>
        <end position="88"/>
    </location>
</feature>
<reference evidence="3" key="2">
    <citation type="submission" date="2021-04" db="EMBL/GenBank/DDBJ databases">
        <authorList>
            <person name="Podell S."/>
        </authorList>
    </citation>
    <scope>NUCLEOTIDE SEQUENCE</scope>
    <source>
        <strain evidence="3">Hildebrandi</strain>
    </source>
</reference>
<dbReference type="GO" id="GO:0016791">
    <property type="term" value="F:phosphatase activity"/>
    <property type="evidence" value="ECO:0007669"/>
    <property type="project" value="TreeGrafter"/>
</dbReference>
<dbReference type="OrthoDB" id="27226at2759"/>
<dbReference type="PANTHER" id="PTHR10000">
    <property type="entry name" value="PHOSPHOSERINE PHOSPHATASE"/>
    <property type="match status" value="1"/>
</dbReference>
<organism evidence="3 4">
    <name type="scientific">Nitzschia inconspicua</name>
    <dbReference type="NCBI Taxonomy" id="303405"/>
    <lineage>
        <taxon>Eukaryota</taxon>
        <taxon>Sar</taxon>
        <taxon>Stramenopiles</taxon>
        <taxon>Ochrophyta</taxon>
        <taxon>Bacillariophyta</taxon>
        <taxon>Bacillariophyceae</taxon>
        <taxon>Bacillariophycidae</taxon>
        <taxon>Bacillariales</taxon>
        <taxon>Bacillariaceae</taxon>
        <taxon>Nitzschia</taxon>
    </lineage>
</organism>
<protein>
    <submittedName>
        <fullName evidence="3">HAD-like domain containing protein</fullName>
    </submittedName>
</protein>
<name>A0A9K3L5K4_9STRA</name>
<evidence type="ECO:0000256" key="1">
    <source>
        <dbReference type="SAM" id="MobiDB-lite"/>
    </source>
</evidence>
<feature type="region of interest" description="Disordered" evidence="1">
    <location>
        <begin position="109"/>
        <end position="137"/>
    </location>
</feature>
<gene>
    <name evidence="3" type="ORF">IV203_000791</name>
</gene>
<feature type="transmembrane region" description="Helical" evidence="2">
    <location>
        <begin position="12"/>
        <end position="33"/>
    </location>
</feature>